<dbReference type="InterPro" id="IPR027417">
    <property type="entry name" value="P-loop_NTPase"/>
</dbReference>
<proteinExistence type="predicted"/>
<dbReference type="PANTHER" id="PTHR43581:SF2">
    <property type="entry name" value="EXCINUCLEASE ATPASE SUBUNIT"/>
    <property type="match status" value="1"/>
</dbReference>
<keyword evidence="3" id="KW-1185">Reference proteome</keyword>
<evidence type="ECO:0000313" key="2">
    <source>
        <dbReference type="EMBL" id="QYX30887.1"/>
    </source>
</evidence>
<dbReference type="PANTHER" id="PTHR43581">
    <property type="entry name" value="ATP/GTP PHOSPHATASE"/>
    <property type="match status" value="1"/>
</dbReference>
<dbReference type="RefSeq" id="WP_220609008.1">
    <property type="nucleotide sequence ID" value="NZ_CP080598.1"/>
</dbReference>
<evidence type="ECO:0000259" key="1">
    <source>
        <dbReference type="Pfam" id="PF13175"/>
    </source>
</evidence>
<name>A0ABX8WWS6_9CYAN</name>
<sequence>MLKTKVFLENFGVIKQGNLELNNLTLLCGANNTAKTYVMYSLYSLVDYDFEVKFNFVENILNKLIEDKVGQYDFGQLITENLDNISQEISQGLYKFLPTLFATEPDEFQNTRIKIELDADLILNNITNYQWQRRLSLGKKESDWFLDIQKPENNTQVTLTMQDKGIQIPHQLLIEIISNTINRLIFNKSNNQNNQTCFLLPAERAGLALFFKELSSIRNRLLHHAQKDNIDPMEVLKDIIHSRYAKPISDHIEFLNDLNNTKKRKSDFQTQTQYIHTKIINGKYEIDRYGDIFFKPHRSKNKKMPLHFTSSTVKTLFSFVFYLEHIAQPGDYLMIDEPELSLHPDNQRNLARVLAKLVNSGIKVVVSTHSPYFVRELNNLIMLNKSFTKADELRRRYGYEPDESLNPEKVSAYLFSDNTINQMEIDHDEGIIAETFDAVINNLNQSSNDIYYASQEEEDWDAE</sequence>
<dbReference type="Proteomes" id="UP000826540">
    <property type="component" value="Chromosome"/>
</dbReference>
<dbReference type="InterPro" id="IPR041685">
    <property type="entry name" value="AAA_GajA/Old/RecF-like"/>
</dbReference>
<dbReference type="InterPro" id="IPR051396">
    <property type="entry name" value="Bact_Antivir_Def_Nuclease"/>
</dbReference>
<organism evidence="2 3">
    <name type="scientific">Sphaerospermopsis torques-reginae ITEP-024</name>
    <dbReference type="NCBI Taxonomy" id="984208"/>
    <lineage>
        <taxon>Bacteria</taxon>
        <taxon>Bacillati</taxon>
        <taxon>Cyanobacteriota</taxon>
        <taxon>Cyanophyceae</taxon>
        <taxon>Nostocales</taxon>
        <taxon>Aphanizomenonaceae</taxon>
        <taxon>Sphaerospermopsis</taxon>
        <taxon>Sphaerospermopsis torques-reginae</taxon>
    </lineage>
</organism>
<accession>A0ABX8WWS6</accession>
<dbReference type="Gene3D" id="3.40.50.300">
    <property type="entry name" value="P-loop containing nucleotide triphosphate hydrolases"/>
    <property type="match status" value="1"/>
</dbReference>
<feature type="domain" description="Endonuclease GajA/Old nuclease/RecF-like AAA" evidence="1">
    <location>
        <begin position="5"/>
        <end position="374"/>
    </location>
</feature>
<protein>
    <submittedName>
        <fullName evidence="2">AAA family ATPase</fullName>
    </submittedName>
</protein>
<reference evidence="2 3" key="1">
    <citation type="journal article" date="2022" name="J. Am. Chem. Soc.">
        <title>Biosynthesis of Guanitoxin Enables Global Environmental Detection in Freshwater Cyanobacteria.</title>
        <authorList>
            <person name="Lima S.T."/>
            <person name="Fallon T.R."/>
            <person name="Cordoza J.L."/>
            <person name="Chekan J.R."/>
            <person name="Delbaje E."/>
            <person name="Hopiavuori A.R."/>
            <person name="Alvarenga D.O."/>
            <person name="Wood S.M."/>
            <person name="Luhavaya H."/>
            <person name="Baumgartner J.T."/>
            <person name="Dorr F.A."/>
            <person name="Etchegaray A."/>
            <person name="Pinto E."/>
            <person name="McKinnie S.M.K."/>
            <person name="Fiore M.F."/>
            <person name="Moore B.S."/>
        </authorList>
    </citation>
    <scope>NUCLEOTIDE SEQUENCE [LARGE SCALE GENOMIC DNA]</scope>
    <source>
        <strain evidence="2 3">ITEP-024</strain>
    </source>
</reference>
<evidence type="ECO:0000313" key="3">
    <source>
        <dbReference type="Proteomes" id="UP000826540"/>
    </source>
</evidence>
<dbReference type="EMBL" id="CP080598">
    <property type="protein sequence ID" value="QYX30887.1"/>
    <property type="molecule type" value="Genomic_DNA"/>
</dbReference>
<gene>
    <name evidence="2" type="ORF">K2F26_18790</name>
</gene>
<dbReference type="CDD" id="cd00267">
    <property type="entry name" value="ABC_ATPase"/>
    <property type="match status" value="1"/>
</dbReference>
<dbReference type="SUPFAM" id="SSF52540">
    <property type="entry name" value="P-loop containing nucleoside triphosphate hydrolases"/>
    <property type="match status" value="1"/>
</dbReference>
<dbReference type="Pfam" id="PF13175">
    <property type="entry name" value="AAA_15"/>
    <property type="match status" value="1"/>
</dbReference>